<feature type="domain" description="DUF6535" evidence="3">
    <location>
        <begin position="34"/>
        <end position="209"/>
    </location>
</feature>
<dbReference type="EMBL" id="CACVBS010000081">
    <property type="protein sequence ID" value="CAA7269865.1"/>
    <property type="molecule type" value="Genomic_DNA"/>
</dbReference>
<keyword evidence="2" id="KW-0472">Membrane</keyword>
<feature type="transmembrane region" description="Helical" evidence="2">
    <location>
        <begin position="56"/>
        <end position="75"/>
    </location>
</feature>
<dbReference type="Proteomes" id="UP000467700">
    <property type="component" value="Unassembled WGS sequence"/>
</dbReference>
<comment type="caution">
    <text evidence="4">The sequence shown here is derived from an EMBL/GenBank/DDBJ whole genome shotgun (WGS) entry which is preliminary data.</text>
</comment>
<dbReference type="Pfam" id="PF20153">
    <property type="entry name" value="DUF6535"/>
    <property type="match status" value="1"/>
</dbReference>
<evidence type="ECO:0000313" key="5">
    <source>
        <dbReference type="Proteomes" id="UP000467700"/>
    </source>
</evidence>
<organism evidence="4 5">
    <name type="scientific">Cyclocybe aegerita</name>
    <name type="common">Black poplar mushroom</name>
    <name type="synonym">Agrocybe aegerita</name>
    <dbReference type="NCBI Taxonomy" id="1973307"/>
    <lineage>
        <taxon>Eukaryota</taxon>
        <taxon>Fungi</taxon>
        <taxon>Dikarya</taxon>
        <taxon>Basidiomycota</taxon>
        <taxon>Agaricomycotina</taxon>
        <taxon>Agaricomycetes</taxon>
        <taxon>Agaricomycetidae</taxon>
        <taxon>Agaricales</taxon>
        <taxon>Agaricineae</taxon>
        <taxon>Bolbitiaceae</taxon>
        <taxon>Cyclocybe</taxon>
    </lineage>
</organism>
<gene>
    <name evidence="4" type="ORF">AAE3_LOCUS12111</name>
</gene>
<feature type="transmembrane region" description="Helical" evidence="2">
    <location>
        <begin position="180"/>
        <end position="204"/>
    </location>
</feature>
<feature type="region of interest" description="Disordered" evidence="1">
    <location>
        <begin position="1"/>
        <end position="26"/>
    </location>
</feature>
<evidence type="ECO:0000256" key="2">
    <source>
        <dbReference type="SAM" id="Phobius"/>
    </source>
</evidence>
<feature type="transmembrane region" description="Helical" evidence="2">
    <location>
        <begin position="281"/>
        <end position="304"/>
    </location>
</feature>
<dbReference type="AlphaFoldDB" id="A0A8S0W4A3"/>
<feature type="compositionally biased region" description="Basic and acidic residues" evidence="1">
    <location>
        <begin position="13"/>
        <end position="26"/>
    </location>
</feature>
<accession>A0A8S0W4A3</accession>
<keyword evidence="2" id="KW-0812">Transmembrane</keyword>
<reference evidence="4 5" key="1">
    <citation type="submission" date="2020-01" db="EMBL/GenBank/DDBJ databases">
        <authorList>
            <person name="Gupta K D."/>
        </authorList>
    </citation>
    <scope>NUCLEOTIDE SEQUENCE [LARGE SCALE GENOMIC DNA]</scope>
</reference>
<keyword evidence="5" id="KW-1185">Reference proteome</keyword>
<evidence type="ECO:0000259" key="3">
    <source>
        <dbReference type="Pfam" id="PF20153"/>
    </source>
</evidence>
<name>A0A8S0W4A3_CYCAE</name>
<dbReference type="OrthoDB" id="3235960at2759"/>
<feature type="transmembrane region" description="Helical" evidence="2">
    <location>
        <begin position="216"/>
        <end position="240"/>
    </location>
</feature>
<sequence length="457" mass="51578">MSTTDSETVIGSRAEESKEHEVHHLPKTETRDYWGDLLKPLQENDAAQCKIWEGEVHNVLVFASLFSAVVTTFVIESYKDLRPDPNETTVILLTRIVARLDNTTNGTLSPLPGDEPIPFSPSSVAVNVFWILSLVVSLTTMLIGIVASQWLREHQHRPAHFSAEENFGLLSMRTEMIEKWGMGTFFSSLPVLLEVALVLFFLGLAEFLRSLGVSQVTVPVVVVISLAFLFLLVTTAIPAFQIFTVRSTRRQFNANVPTPCPYKSPQSRLFRRLISSTLGSAIVYSVSVPVYTAVVSTYSIIILFTTRAQSLEVSSRFAKWKSTIIDIFPADAFRKRWERATAFGSSMVNFFCTPHRSDVSGVTRFPVAFPDYNPVKARSWIDLDMAWISLRRSYSSQVLLKTKCFFKPDGRFQKRANYGPLYDHLLGIQHILNKYPQHLTILNSASQCFRDCISMEI</sequence>
<keyword evidence="2" id="KW-1133">Transmembrane helix</keyword>
<feature type="transmembrane region" description="Helical" evidence="2">
    <location>
        <begin position="128"/>
        <end position="147"/>
    </location>
</feature>
<dbReference type="InterPro" id="IPR045338">
    <property type="entry name" value="DUF6535"/>
</dbReference>
<evidence type="ECO:0000256" key="1">
    <source>
        <dbReference type="SAM" id="MobiDB-lite"/>
    </source>
</evidence>
<proteinExistence type="predicted"/>
<evidence type="ECO:0000313" key="4">
    <source>
        <dbReference type="EMBL" id="CAA7269865.1"/>
    </source>
</evidence>
<protein>
    <recommendedName>
        <fullName evidence="3">DUF6535 domain-containing protein</fullName>
    </recommendedName>
</protein>